<dbReference type="InterPro" id="IPR055135">
    <property type="entry name" value="PRMT_dom"/>
</dbReference>
<gene>
    <name evidence="6" type="ORF">AGLY_001194</name>
</gene>
<feature type="domain" description="Protein arginine N-methyltransferase" evidence="5">
    <location>
        <begin position="154"/>
        <end position="310"/>
    </location>
</feature>
<dbReference type="EMBL" id="VYZN01000001">
    <property type="protein sequence ID" value="KAE9545651.1"/>
    <property type="molecule type" value="Genomic_DNA"/>
</dbReference>
<dbReference type="Pfam" id="PF06325">
    <property type="entry name" value="PrmA"/>
    <property type="match status" value="1"/>
</dbReference>
<dbReference type="PROSITE" id="PS51678">
    <property type="entry name" value="SAM_MT_PRMT"/>
    <property type="match status" value="1"/>
</dbReference>
<dbReference type="OrthoDB" id="7848332at2759"/>
<dbReference type="GO" id="GO:0035242">
    <property type="term" value="F:protein-arginine omega-N asymmetric methyltransferase activity"/>
    <property type="evidence" value="ECO:0007669"/>
    <property type="project" value="TreeGrafter"/>
</dbReference>
<dbReference type="InterPro" id="IPR025799">
    <property type="entry name" value="Arg_MeTrfase"/>
</dbReference>
<dbReference type="InterPro" id="IPR029063">
    <property type="entry name" value="SAM-dependent_MTases_sf"/>
</dbReference>
<dbReference type="AlphaFoldDB" id="A0A6G0U944"/>
<evidence type="ECO:0000313" key="7">
    <source>
        <dbReference type="Proteomes" id="UP000475862"/>
    </source>
</evidence>
<protein>
    <recommendedName>
        <fullName evidence="5">Protein arginine N-methyltransferase domain-containing protein</fullName>
    </recommendedName>
</protein>
<accession>A0A6G0U944</accession>
<dbReference type="GO" id="GO:0032259">
    <property type="term" value="P:methylation"/>
    <property type="evidence" value="ECO:0007669"/>
    <property type="project" value="UniProtKB-KW"/>
</dbReference>
<dbReference type="PANTHER" id="PTHR11006">
    <property type="entry name" value="PROTEIN ARGININE N-METHYLTRANSFERASE"/>
    <property type="match status" value="1"/>
</dbReference>
<evidence type="ECO:0000313" key="6">
    <source>
        <dbReference type="EMBL" id="KAE9545651.1"/>
    </source>
</evidence>
<keyword evidence="7" id="KW-1185">Reference proteome</keyword>
<keyword evidence="3 4" id="KW-0949">S-adenosyl-L-methionine</keyword>
<dbReference type="SUPFAM" id="SSF53335">
    <property type="entry name" value="S-adenosyl-L-methionine-dependent methyltransferases"/>
    <property type="match status" value="1"/>
</dbReference>
<evidence type="ECO:0000256" key="4">
    <source>
        <dbReference type="PROSITE-ProRule" id="PRU01015"/>
    </source>
</evidence>
<comment type="caution">
    <text evidence="6">The sequence shown here is derived from an EMBL/GenBank/DDBJ whole genome shotgun (WGS) entry which is preliminary data.</text>
</comment>
<name>A0A6G0U944_APHGL</name>
<evidence type="ECO:0000256" key="1">
    <source>
        <dbReference type="ARBA" id="ARBA00022603"/>
    </source>
</evidence>
<evidence type="ECO:0000259" key="5">
    <source>
        <dbReference type="Pfam" id="PF22528"/>
    </source>
</evidence>
<proteinExistence type="predicted"/>
<organism evidence="6 7">
    <name type="scientific">Aphis glycines</name>
    <name type="common">Soybean aphid</name>
    <dbReference type="NCBI Taxonomy" id="307491"/>
    <lineage>
        <taxon>Eukaryota</taxon>
        <taxon>Metazoa</taxon>
        <taxon>Ecdysozoa</taxon>
        <taxon>Arthropoda</taxon>
        <taxon>Hexapoda</taxon>
        <taxon>Insecta</taxon>
        <taxon>Pterygota</taxon>
        <taxon>Neoptera</taxon>
        <taxon>Paraneoptera</taxon>
        <taxon>Hemiptera</taxon>
        <taxon>Sternorrhyncha</taxon>
        <taxon>Aphidomorpha</taxon>
        <taxon>Aphidoidea</taxon>
        <taxon>Aphididae</taxon>
        <taxon>Aphidini</taxon>
        <taxon>Aphis</taxon>
        <taxon>Aphis</taxon>
    </lineage>
</organism>
<dbReference type="GO" id="GO:0005634">
    <property type="term" value="C:nucleus"/>
    <property type="evidence" value="ECO:0007669"/>
    <property type="project" value="TreeGrafter"/>
</dbReference>
<dbReference type="Pfam" id="PF22528">
    <property type="entry name" value="PRMT_C"/>
    <property type="match status" value="1"/>
</dbReference>
<reference evidence="6 7" key="1">
    <citation type="submission" date="2019-08" db="EMBL/GenBank/DDBJ databases">
        <title>The genome of the soybean aphid Biotype 1, its phylome, world population structure and adaptation to the North American continent.</title>
        <authorList>
            <person name="Giordano R."/>
            <person name="Donthu R.K."/>
            <person name="Hernandez A.G."/>
            <person name="Wright C.L."/>
            <person name="Zimin A.V."/>
        </authorList>
    </citation>
    <scope>NUCLEOTIDE SEQUENCE [LARGE SCALE GENOMIC DNA]</scope>
    <source>
        <tissue evidence="6">Whole aphids</tissue>
    </source>
</reference>
<keyword evidence="2 4" id="KW-0808">Transferase</keyword>
<dbReference type="GO" id="GO:0042054">
    <property type="term" value="F:histone methyltransferase activity"/>
    <property type="evidence" value="ECO:0007669"/>
    <property type="project" value="TreeGrafter"/>
</dbReference>
<dbReference type="Gene3D" id="3.40.50.150">
    <property type="entry name" value="Vaccinia Virus protein VP39"/>
    <property type="match status" value="1"/>
</dbReference>
<dbReference type="GO" id="GO:0035241">
    <property type="term" value="F:protein-arginine omega-N monomethyltransferase activity"/>
    <property type="evidence" value="ECO:0007669"/>
    <property type="project" value="TreeGrafter"/>
</dbReference>
<dbReference type="PANTHER" id="PTHR11006:SF122">
    <property type="entry name" value="ARGININE METHYLTRANSFERASE 8"/>
    <property type="match status" value="1"/>
</dbReference>
<evidence type="ECO:0000256" key="3">
    <source>
        <dbReference type="ARBA" id="ARBA00022691"/>
    </source>
</evidence>
<sequence>MTDTDPDADAYFSSYGDLEVHKLMIQDSARTETYKNAILSSRSVFEGKTVLDVGAGTGILSIFCAQAGATKVFAVEASKTAEMARQLVVENHFSDTIEVVYSKVEDVTLPYPVDIIVSEWMGFYMLHESMLDSVIVARDKFLKPDGLMFPSHCTLYASPCALPDLYSEWDNVCGVKMRSFANALRNLYLNRPKIMSVQVENMLAHNVSPIVELNLKSCLPQQLDTITAQRYLTIVEKSGIYQGVCFWFDVQFPTAGTTLSTSPSSPITHWKQTIIVLPTQIEVEEGDAVMFNVQFSRNSPNSRHYSINLEMLDSEHEAHPNPCDCNQTKCKIIKTFLSVTKNISDDDDSSIDDQNEDVMS</sequence>
<dbReference type="CDD" id="cd02440">
    <property type="entry name" value="AdoMet_MTases"/>
    <property type="match status" value="1"/>
</dbReference>
<dbReference type="FunFam" id="3.40.50.150:FF:000016">
    <property type="entry name" value="Protein arginine N-methyltransferase 6"/>
    <property type="match status" value="1"/>
</dbReference>
<keyword evidence="1 4" id="KW-0489">Methyltransferase</keyword>
<dbReference type="Proteomes" id="UP000475862">
    <property type="component" value="Unassembled WGS sequence"/>
</dbReference>
<dbReference type="Gene3D" id="2.70.160.11">
    <property type="entry name" value="Hnrnp arginine n-methyltransferase1"/>
    <property type="match status" value="1"/>
</dbReference>
<evidence type="ECO:0000256" key="2">
    <source>
        <dbReference type="ARBA" id="ARBA00022679"/>
    </source>
</evidence>